<evidence type="ECO:0000256" key="3">
    <source>
        <dbReference type="ARBA" id="ARBA00022603"/>
    </source>
</evidence>
<dbReference type="SUPFAM" id="SSF47757">
    <property type="entry name" value="Chemotaxis receptor methyltransferase CheR, N-terminal domain"/>
    <property type="match status" value="1"/>
</dbReference>
<dbReference type="PROSITE" id="PS50123">
    <property type="entry name" value="CHER"/>
    <property type="match status" value="1"/>
</dbReference>
<feature type="domain" description="CheB-type methylesterase" evidence="8">
    <location>
        <begin position="12"/>
        <end position="201"/>
    </location>
</feature>
<dbReference type="GO" id="GO:0032259">
    <property type="term" value="P:methylation"/>
    <property type="evidence" value="ECO:0007669"/>
    <property type="project" value="UniProtKB-KW"/>
</dbReference>
<dbReference type="Gene3D" id="3.40.50.180">
    <property type="entry name" value="Methylesterase CheB, C-terminal domain"/>
    <property type="match status" value="1"/>
</dbReference>
<dbReference type="Pfam" id="PF01339">
    <property type="entry name" value="CheB_methylest"/>
    <property type="match status" value="1"/>
</dbReference>
<evidence type="ECO:0000256" key="4">
    <source>
        <dbReference type="ARBA" id="ARBA00022679"/>
    </source>
</evidence>
<dbReference type="PROSITE" id="PS50122">
    <property type="entry name" value="CHEB"/>
    <property type="match status" value="1"/>
</dbReference>
<dbReference type="CDD" id="cd16434">
    <property type="entry name" value="CheB-CheR_fusion"/>
    <property type="match status" value="1"/>
</dbReference>
<dbReference type="Proteomes" id="UP000594468">
    <property type="component" value="Chromosome"/>
</dbReference>
<dbReference type="RefSeq" id="WP_195169804.1">
    <property type="nucleotide sequence ID" value="NZ_CP062983.1"/>
</dbReference>
<dbReference type="InterPro" id="IPR036804">
    <property type="entry name" value="CheR_N_sf"/>
</dbReference>
<feature type="active site" evidence="6">
    <location>
        <position position="24"/>
    </location>
</feature>
<proteinExistence type="predicted"/>
<dbReference type="GO" id="GO:0008984">
    <property type="term" value="F:protein-glutamate methylesterase activity"/>
    <property type="evidence" value="ECO:0007669"/>
    <property type="project" value="InterPro"/>
</dbReference>
<dbReference type="InterPro" id="IPR035909">
    <property type="entry name" value="CheB_C"/>
</dbReference>
<dbReference type="EMBL" id="CP062983">
    <property type="protein sequence ID" value="QPC81733.1"/>
    <property type="molecule type" value="Genomic_DNA"/>
</dbReference>
<keyword evidence="5" id="KW-0949">S-adenosyl-L-methionine</keyword>
<dbReference type="Gene3D" id="3.40.50.150">
    <property type="entry name" value="Vaccinia Virus protein VP39"/>
    <property type="match status" value="1"/>
</dbReference>
<dbReference type="PRINTS" id="PR00996">
    <property type="entry name" value="CHERMTFRASE"/>
</dbReference>
<dbReference type="PANTHER" id="PTHR24422">
    <property type="entry name" value="CHEMOTAXIS PROTEIN METHYLTRANSFERASE"/>
    <property type="match status" value="1"/>
</dbReference>
<dbReference type="AlphaFoldDB" id="A0A7S8IEE2"/>
<evidence type="ECO:0000256" key="5">
    <source>
        <dbReference type="ARBA" id="ARBA00022691"/>
    </source>
</evidence>
<name>A0A7S8IEE2_9CHLR</name>
<dbReference type="EC" id="2.1.1.80" evidence="2"/>
<dbReference type="GO" id="GO:0005737">
    <property type="term" value="C:cytoplasm"/>
    <property type="evidence" value="ECO:0007669"/>
    <property type="project" value="InterPro"/>
</dbReference>
<dbReference type="InterPro" id="IPR050903">
    <property type="entry name" value="Bact_Chemotaxis_MeTrfase"/>
</dbReference>
<keyword evidence="11" id="KW-1185">Reference proteome</keyword>
<evidence type="ECO:0000256" key="1">
    <source>
        <dbReference type="ARBA" id="ARBA00001541"/>
    </source>
</evidence>
<evidence type="ECO:0000256" key="7">
    <source>
        <dbReference type="SAM" id="Coils"/>
    </source>
</evidence>
<dbReference type="GO" id="GO:0008983">
    <property type="term" value="F:protein-glutamate O-methyltransferase activity"/>
    <property type="evidence" value="ECO:0007669"/>
    <property type="project" value="UniProtKB-EC"/>
</dbReference>
<evidence type="ECO:0000256" key="2">
    <source>
        <dbReference type="ARBA" id="ARBA00012534"/>
    </source>
</evidence>
<dbReference type="InterPro" id="IPR022642">
    <property type="entry name" value="CheR_C"/>
</dbReference>
<protein>
    <recommendedName>
        <fullName evidence="2">protein-glutamate O-methyltransferase</fullName>
        <ecNumber evidence="2">2.1.1.80</ecNumber>
    </recommendedName>
</protein>
<dbReference type="Gene3D" id="1.10.155.10">
    <property type="entry name" value="Chemotaxis receptor methyltransferase CheR, N-terminal domain"/>
    <property type="match status" value="1"/>
</dbReference>
<dbReference type="PANTHER" id="PTHR24422:SF27">
    <property type="entry name" value="PROTEIN-GLUTAMATE O-METHYLTRANSFERASE"/>
    <property type="match status" value="1"/>
</dbReference>
<feature type="active site" evidence="6">
    <location>
        <position position="51"/>
    </location>
</feature>
<gene>
    <name evidence="10" type="ORF">G4Y79_18865</name>
</gene>
<dbReference type="SMART" id="SM00138">
    <property type="entry name" value="MeTrc"/>
    <property type="match status" value="1"/>
</dbReference>
<sequence length="968" mass="111295">MTHQKDRSKHDKKSHFPIIALCASAGGLEAYEAFFQALPEGSGMAFIVMQHQTPDKESILYKILQRFTKIPVEVITAGTTIEPDMIYVVPSDHGVTLQNRQFQLSKLPKNRGWPSTIDHLLESLAHDQQECGVGIIFSGLGTDSTVGAQAIRENNGIVIVQDPASAVQDAMPNHIIEVGLADKVLKPSEMPDYLFKTFEIDVPQQPQKENAEDTLSETLLNKVIRRLRRQTGRDFENYKSSTLQRQIARRVATLQLDSFDDYLDYMNQHPEEANHLTEYLLINVTSFFRDPEAFDSLKTNALLPMLRQMDIDMVLRVWVPGCASGEEAVSLAIVIHECLRELDMQEMEVRIFATDINRELIHEARKGIYPLTITGNISEDRLHDHFISESDGYHVRNHISRMIIWSEHNLVEHPPFSQLHFISCRNVLIYFQRQLQDRILSLFQFALRPDGILFLGSSETTPVGTGELVSLDSRQKIYRRTSNQSRGWLQLNQPLFKSVPEPLEDHMPRQQQPHNDKRDYTLQIVKDMLLEYYNPTCIIVDENYQIRYSFGEVDRYLRLIPGESAYRNVLEMSRDGLDIDLTIALHDAFASNEESFRRNNVWVQTNGHERVINLVVRPIHDSQLGNRLKLVIFELLLEGNDLRNVDPVELVSVDSEANSTVTRLRQELDQTRDVLQSTTQALQAKSEELTTSLEEIRSANEEVQTTNEELRTSKEELESMNEGLNTLNTQLIDQNEELLQANDTLHNFMQATEIAMIFLDQSLHIREFTSVTTQIFSLRTIDKGRQIKEFSHNLNYSDLIDDAETVLNTLDSIEKEIENTNGRWYQVRIRPYRTVNHIVDGVVLTFSDITSQKLSSLYQRQLIDTVENSLIELDSDLRVVNASQSFYDTFEVKEEDTIGKLLYHLGNGQWDIPELRHLLTEIIPEQTIVRDYEVTHSFPELGIRTMRLNARQIAELDRILLVITDISA</sequence>
<reference evidence="10 11" key="1">
    <citation type="submission" date="2020-02" db="EMBL/GenBank/DDBJ databases">
        <authorList>
            <person name="Zheng R.K."/>
            <person name="Sun C.M."/>
        </authorList>
    </citation>
    <scope>NUCLEOTIDE SEQUENCE [LARGE SCALE GENOMIC DNA]</scope>
    <source>
        <strain evidence="11">rifampicinis</strain>
    </source>
</reference>
<evidence type="ECO:0000259" key="8">
    <source>
        <dbReference type="PROSITE" id="PS50122"/>
    </source>
</evidence>
<dbReference type="GO" id="GO:0000156">
    <property type="term" value="F:phosphorelay response regulator activity"/>
    <property type="evidence" value="ECO:0007669"/>
    <property type="project" value="InterPro"/>
</dbReference>
<dbReference type="Gene3D" id="3.30.450.20">
    <property type="entry name" value="PAS domain"/>
    <property type="match status" value="1"/>
</dbReference>
<keyword evidence="4" id="KW-0808">Transferase</keyword>
<dbReference type="InterPro" id="IPR029063">
    <property type="entry name" value="SAM-dependent_MTases_sf"/>
</dbReference>
<accession>A0A7S8IEE2</accession>
<dbReference type="SUPFAM" id="SSF55785">
    <property type="entry name" value="PYP-like sensor domain (PAS domain)"/>
    <property type="match status" value="2"/>
</dbReference>
<dbReference type="SUPFAM" id="SSF53335">
    <property type="entry name" value="S-adenosyl-L-methionine-dependent methyltransferases"/>
    <property type="match status" value="1"/>
</dbReference>
<feature type="active site" evidence="6">
    <location>
        <position position="143"/>
    </location>
</feature>
<feature type="coiled-coil region" evidence="7">
    <location>
        <begin position="661"/>
        <end position="744"/>
    </location>
</feature>
<evidence type="ECO:0000313" key="11">
    <source>
        <dbReference type="Proteomes" id="UP000594468"/>
    </source>
</evidence>
<dbReference type="InterPro" id="IPR000673">
    <property type="entry name" value="Sig_transdc_resp-reg_Me-estase"/>
</dbReference>
<dbReference type="InterPro" id="IPR035965">
    <property type="entry name" value="PAS-like_dom_sf"/>
</dbReference>
<keyword evidence="3" id="KW-0489">Methyltransferase</keyword>
<keyword evidence="7" id="KW-0175">Coiled coil</keyword>
<feature type="domain" description="CheR-type methyltransferase" evidence="9">
    <location>
        <begin position="208"/>
        <end position="484"/>
    </location>
</feature>
<evidence type="ECO:0000256" key="6">
    <source>
        <dbReference type="PROSITE-ProRule" id="PRU00050"/>
    </source>
</evidence>
<dbReference type="InterPro" id="IPR022641">
    <property type="entry name" value="CheR_N"/>
</dbReference>
<dbReference type="Pfam" id="PF01739">
    <property type="entry name" value="CheR"/>
    <property type="match status" value="1"/>
</dbReference>
<organism evidence="10 11">
    <name type="scientific">Phototrophicus methaneseepsis</name>
    <dbReference type="NCBI Taxonomy" id="2710758"/>
    <lineage>
        <taxon>Bacteria</taxon>
        <taxon>Bacillati</taxon>
        <taxon>Chloroflexota</taxon>
        <taxon>Candidatus Thermofontia</taxon>
        <taxon>Phototrophicales</taxon>
        <taxon>Phototrophicaceae</taxon>
        <taxon>Phototrophicus</taxon>
    </lineage>
</organism>
<dbReference type="Pfam" id="PF13596">
    <property type="entry name" value="PAS_10"/>
    <property type="match status" value="1"/>
</dbReference>
<dbReference type="SUPFAM" id="SSF52738">
    <property type="entry name" value="Methylesterase CheB, C-terminal domain"/>
    <property type="match status" value="1"/>
</dbReference>
<dbReference type="InterPro" id="IPR000780">
    <property type="entry name" value="CheR_MeTrfase"/>
</dbReference>
<comment type="catalytic activity">
    <reaction evidence="1">
        <text>L-glutamyl-[protein] + S-adenosyl-L-methionine = [protein]-L-glutamate 5-O-methyl ester + S-adenosyl-L-homocysteine</text>
        <dbReference type="Rhea" id="RHEA:24452"/>
        <dbReference type="Rhea" id="RHEA-COMP:10208"/>
        <dbReference type="Rhea" id="RHEA-COMP:10311"/>
        <dbReference type="ChEBI" id="CHEBI:29973"/>
        <dbReference type="ChEBI" id="CHEBI:57856"/>
        <dbReference type="ChEBI" id="CHEBI:59789"/>
        <dbReference type="ChEBI" id="CHEBI:82795"/>
        <dbReference type="EC" id="2.1.1.80"/>
    </reaction>
</comment>
<dbReference type="GO" id="GO:0006935">
    <property type="term" value="P:chemotaxis"/>
    <property type="evidence" value="ECO:0007669"/>
    <property type="project" value="UniProtKB-UniRule"/>
</dbReference>
<evidence type="ECO:0000259" key="9">
    <source>
        <dbReference type="PROSITE" id="PS50123"/>
    </source>
</evidence>
<dbReference type="KEGG" id="pmet:G4Y79_18865"/>
<dbReference type="Pfam" id="PF03705">
    <property type="entry name" value="CheR_N"/>
    <property type="match status" value="1"/>
</dbReference>
<keyword evidence="6" id="KW-0145">Chemotaxis</keyword>
<keyword evidence="6" id="KW-0378">Hydrolase</keyword>
<evidence type="ECO:0000313" key="10">
    <source>
        <dbReference type="EMBL" id="QPC81733.1"/>
    </source>
</evidence>